<evidence type="ECO:0000313" key="2">
    <source>
        <dbReference type="EMBL" id="QQV79640.1"/>
    </source>
</evidence>
<dbReference type="EMBL" id="CP068242">
    <property type="protein sequence ID" value="QQV79640.1"/>
    <property type="molecule type" value="Genomic_DNA"/>
</dbReference>
<reference evidence="2" key="1">
    <citation type="submission" date="2021-01" db="EMBL/GenBank/DDBJ databases">
        <title>Enterococcus.</title>
        <authorList>
            <person name="Du X."/>
            <person name="Wang N."/>
        </authorList>
    </citation>
    <scope>NUCLEOTIDE SEQUENCE [LARGE SCALE GENOMIC DNA]</scope>
    <source>
        <strain evidence="2">T90-2</strain>
    </source>
</reference>
<organism evidence="2">
    <name type="scientific">Enterococcus faecalis</name>
    <name type="common">Streptococcus faecalis</name>
    <dbReference type="NCBI Taxonomy" id="1351"/>
    <lineage>
        <taxon>Bacteria</taxon>
        <taxon>Bacillati</taxon>
        <taxon>Bacillota</taxon>
        <taxon>Bacilli</taxon>
        <taxon>Lactobacillales</taxon>
        <taxon>Enterococcaceae</taxon>
        <taxon>Enterococcus</taxon>
    </lineage>
</organism>
<accession>A0A974NZB7</accession>
<feature type="transmembrane region" description="Helical" evidence="1">
    <location>
        <begin position="146"/>
        <end position="167"/>
    </location>
</feature>
<proteinExistence type="predicted"/>
<feature type="transmembrane region" description="Helical" evidence="1">
    <location>
        <begin position="105"/>
        <end position="134"/>
    </location>
</feature>
<keyword evidence="1" id="KW-1133">Transmembrane helix</keyword>
<dbReference type="Pfam" id="PF12730">
    <property type="entry name" value="ABC2_membrane_4"/>
    <property type="match status" value="1"/>
</dbReference>
<protein>
    <submittedName>
        <fullName evidence="2">ABC transporter permease</fullName>
    </submittedName>
</protein>
<name>A0A974NZB7_ENTFL</name>
<dbReference type="AlphaFoldDB" id="A0A974NZB7"/>
<keyword evidence="1" id="KW-0472">Membrane</keyword>
<sequence length="169" mass="19905">MFPIPITFFMYADGMTFDHLFRANFYVWKSFITSMCVRDCRFHAIFFMEQDNETLKKFSHHTCIEGEYRSGKISSDHYFYLSSILWLTYLFLFLGGLIVSGVEDILYRLLISILLGILIGIATLPIILVIVYFNKKFYIFPLSFPFYMLPPVFAITLFFSLLVQNLLMQ</sequence>
<gene>
    <name evidence="2" type="ORF">JG559_04870</name>
</gene>
<keyword evidence="1" id="KW-0812">Transmembrane</keyword>
<evidence type="ECO:0000256" key="1">
    <source>
        <dbReference type="SAM" id="Phobius"/>
    </source>
</evidence>
<feature type="transmembrane region" description="Helical" evidence="1">
    <location>
        <begin position="78"/>
        <end position="99"/>
    </location>
</feature>